<evidence type="ECO:0000313" key="2">
    <source>
        <dbReference type="EMBL" id="MDA0139191.1"/>
    </source>
</evidence>
<reference evidence="2" key="1">
    <citation type="submission" date="2022-10" db="EMBL/GenBank/DDBJ databases">
        <title>The WGS of Solirubrobacter sp. CPCC 204708.</title>
        <authorList>
            <person name="Jiang Z."/>
        </authorList>
    </citation>
    <scope>NUCLEOTIDE SEQUENCE</scope>
    <source>
        <strain evidence="2">CPCC 204708</strain>
    </source>
</reference>
<feature type="domain" description="Glucose/Sorbosone dehydrogenase" evidence="1">
    <location>
        <begin position="1"/>
        <end position="253"/>
    </location>
</feature>
<dbReference type="PANTHER" id="PTHR19328">
    <property type="entry name" value="HEDGEHOG-INTERACTING PROTEIN"/>
    <property type="match status" value="1"/>
</dbReference>
<dbReference type="RefSeq" id="WP_270006489.1">
    <property type="nucleotide sequence ID" value="NZ_JAPCID010000022.1"/>
</dbReference>
<proteinExistence type="predicted"/>
<gene>
    <name evidence="2" type="ORF">OJ962_16940</name>
</gene>
<keyword evidence="3" id="KW-1185">Reference proteome</keyword>
<dbReference type="EMBL" id="JAPCID010000022">
    <property type="protein sequence ID" value="MDA0139191.1"/>
    <property type="molecule type" value="Genomic_DNA"/>
</dbReference>
<dbReference type="InterPro" id="IPR011042">
    <property type="entry name" value="6-blade_b-propeller_TolB-like"/>
</dbReference>
<dbReference type="InterPro" id="IPR011041">
    <property type="entry name" value="Quinoprot_gluc/sorb_DH_b-prop"/>
</dbReference>
<dbReference type="Gene3D" id="2.120.10.30">
    <property type="entry name" value="TolB, C-terminal domain"/>
    <property type="match status" value="1"/>
</dbReference>
<sequence length="428" mass="45085">MFVVEKAGRVKVGAATFLDVSAEVADGSEQGLLSMAFAPDYATSGRFFVFLTVAGGGDFQVREYRRASADAADPASARVLLSIPRPAGATNHNGGQLQFGPDGLLWVATGDGGNTPLAAQDPASLLGKIIKLDVNSGTPAIAASGLRNPWRFSFDRATGQIVIADVGNAAREEVNVGLAANYGWPCREGTLTTGTSDPRCDTGSAAPALEQDRNTSAFRSITGGYVVRDPGLPTLVGRYLYGDFVSPELRSFDITNPASDAPVGLEVPQLSSFGEDMCGRLFVVSLSGPVYRLVDGAPSACPAPPVPPAPPAPPAVTPDTRACTIRASASGTRSVRRLKRFSLSLRTNETCRVRVRASIKGVAQFRSTTVDVAAGKRSVARVRLTSRGLRKVRAALRRNQSLRVALWVSAVDAAGNTRTQSRTVRIRG</sequence>
<dbReference type="PANTHER" id="PTHR19328:SF75">
    <property type="entry name" value="ALDOSE SUGAR DEHYDROGENASE YLII"/>
    <property type="match status" value="1"/>
</dbReference>
<evidence type="ECO:0000313" key="3">
    <source>
        <dbReference type="Proteomes" id="UP001147700"/>
    </source>
</evidence>
<dbReference type="Proteomes" id="UP001147700">
    <property type="component" value="Unassembled WGS sequence"/>
</dbReference>
<dbReference type="Pfam" id="PF07995">
    <property type="entry name" value="GSDH"/>
    <property type="match status" value="1"/>
</dbReference>
<dbReference type="InterPro" id="IPR012938">
    <property type="entry name" value="Glc/Sorbosone_DH"/>
</dbReference>
<organism evidence="2 3">
    <name type="scientific">Solirubrobacter deserti</name>
    <dbReference type="NCBI Taxonomy" id="2282478"/>
    <lineage>
        <taxon>Bacteria</taxon>
        <taxon>Bacillati</taxon>
        <taxon>Actinomycetota</taxon>
        <taxon>Thermoleophilia</taxon>
        <taxon>Solirubrobacterales</taxon>
        <taxon>Solirubrobacteraceae</taxon>
        <taxon>Solirubrobacter</taxon>
    </lineage>
</organism>
<evidence type="ECO:0000259" key="1">
    <source>
        <dbReference type="Pfam" id="PF07995"/>
    </source>
</evidence>
<name>A0ABT4RLI1_9ACTN</name>
<protein>
    <submittedName>
        <fullName evidence="2">PQQ-dependent sugar dehydrogenase</fullName>
    </submittedName>
</protein>
<accession>A0ABT4RLI1</accession>
<comment type="caution">
    <text evidence="2">The sequence shown here is derived from an EMBL/GenBank/DDBJ whole genome shotgun (WGS) entry which is preliminary data.</text>
</comment>
<dbReference type="SUPFAM" id="SSF50952">
    <property type="entry name" value="Soluble quinoprotein glucose dehydrogenase"/>
    <property type="match status" value="1"/>
</dbReference>